<evidence type="ECO:0000313" key="15">
    <source>
        <dbReference type="Proteomes" id="UP000189703"/>
    </source>
</evidence>
<evidence type="ECO:0000256" key="11">
    <source>
        <dbReference type="ARBA" id="ARBA00023136"/>
    </source>
</evidence>
<dbReference type="KEGG" id="nnu:104592185"/>
<keyword evidence="15" id="KW-1185">Reference proteome</keyword>
<comment type="subcellular location">
    <subcellularLocation>
        <location evidence="3">Membrane</location>
    </subcellularLocation>
    <subcellularLocation>
        <location evidence="2">Plastid</location>
        <location evidence="2">Chloroplast</location>
    </subcellularLocation>
</comment>
<name>A0A1U7ZAQ1_NELNU</name>
<feature type="region of interest" description="Disordered" evidence="13">
    <location>
        <begin position="109"/>
        <end position="146"/>
    </location>
</feature>
<dbReference type="EC" id="3.4.21.89" evidence="5"/>
<evidence type="ECO:0000256" key="13">
    <source>
        <dbReference type="SAM" id="MobiDB-lite"/>
    </source>
</evidence>
<dbReference type="NCBIfam" id="TIGR02227">
    <property type="entry name" value="sigpep_I_bact"/>
    <property type="match status" value="1"/>
</dbReference>
<feature type="active site" evidence="12">
    <location>
        <position position="238"/>
    </location>
</feature>
<evidence type="ECO:0000256" key="9">
    <source>
        <dbReference type="ARBA" id="ARBA00022801"/>
    </source>
</evidence>
<keyword evidence="7" id="KW-0934">Plastid</keyword>
<feature type="region of interest" description="Disordered" evidence="13">
    <location>
        <begin position="34"/>
        <end position="55"/>
    </location>
</feature>
<evidence type="ECO:0000256" key="12">
    <source>
        <dbReference type="PIRSR" id="PIRSR600223-1"/>
    </source>
</evidence>
<reference evidence="16" key="1">
    <citation type="submission" date="2025-08" db="UniProtKB">
        <authorList>
            <consortium name="RefSeq"/>
        </authorList>
    </citation>
    <scope>IDENTIFICATION</scope>
</reference>
<dbReference type="STRING" id="4432.A0A1U7ZAQ1"/>
<dbReference type="InterPro" id="IPR019533">
    <property type="entry name" value="Peptidase_S26"/>
</dbReference>
<dbReference type="GO" id="GO:0010027">
    <property type="term" value="P:thylakoid membrane organization"/>
    <property type="evidence" value="ECO:0000318"/>
    <property type="project" value="GO_Central"/>
</dbReference>
<dbReference type="InterPro" id="IPR000223">
    <property type="entry name" value="Pept_S26A_signal_pept_1"/>
</dbReference>
<dbReference type="GeneID" id="104592185"/>
<keyword evidence="11" id="KW-0472">Membrane</keyword>
<evidence type="ECO:0000256" key="7">
    <source>
        <dbReference type="ARBA" id="ARBA00022640"/>
    </source>
</evidence>
<dbReference type="CDD" id="cd06530">
    <property type="entry name" value="S26_SPase_I"/>
    <property type="match status" value="1"/>
</dbReference>
<dbReference type="eggNOG" id="KOG0171">
    <property type="taxonomic scope" value="Eukaryota"/>
</dbReference>
<dbReference type="Proteomes" id="UP000189703">
    <property type="component" value="Unplaced"/>
</dbReference>
<evidence type="ECO:0000313" key="16">
    <source>
        <dbReference type="RefSeq" id="XP_010249711.1"/>
    </source>
</evidence>
<dbReference type="PRINTS" id="PR00727">
    <property type="entry name" value="LEADERPTASE"/>
</dbReference>
<dbReference type="InterPro" id="IPR019758">
    <property type="entry name" value="Pept_S26A_signal_pept_1_CS"/>
</dbReference>
<dbReference type="InterPro" id="IPR036286">
    <property type="entry name" value="LexA/Signal_pep-like_sf"/>
</dbReference>
<feature type="domain" description="Peptidase S26" evidence="14">
    <location>
        <begin position="161"/>
        <end position="318"/>
    </location>
</feature>
<evidence type="ECO:0000256" key="5">
    <source>
        <dbReference type="ARBA" id="ARBA00013208"/>
    </source>
</evidence>
<comment type="catalytic activity">
    <reaction evidence="1">
        <text>Cleavage of hydrophobic, N-terminal signal or leader sequences from secreted and periplasmic proteins.</text>
        <dbReference type="EC" id="3.4.21.89"/>
    </reaction>
</comment>
<evidence type="ECO:0000256" key="6">
    <source>
        <dbReference type="ARBA" id="ARBA00022528"/>
    </source>
</evidence>
<protein>
    <recommendedName>
        <fullName evidence="5">signal peptidase I</fullName>
        <ecNumber evidence="5">3.4.21.89</ecNumber>
    </recommendedName>
</protein>
<evidence type="ECO:0000256" key="8">
    <source>
        <dbReference type="ARBA" id="ARBA00022670"/>
    </source>
</evidence>
<dbReference type="OMA" id="FSHTHFR"/>
<dbReference type="InParanoid" id="A0A1U7ZAQ1"/>
<dbReference type="PROSITE" id="PS00761">
    <property type="entry name" value="SPASE_I_3"/>
    <property type="match status" value="1"/>
</dbReference>
<evidence type="ECO:0000256" key="1">
    <source>
        <dbReference type="ARBA" id="ARBA00000677"/>
    </source>
</evidence>
<accession>A0A1U7ZAQ1</accession>
<proteinExistence type="inferred from homology"/>
<keyword evidence="6" id="KW-0150">Chloroplast</keyword>
<dbReference type="GO" id="GO:0004252">
    <property type="term" value="F:serine-type endopeptidase activity"/>
    <property type="evidence" value="ECO:0000318"/>
    <property type="project" value="GO_Central"/>
</dbReference>
<feature type="active site" evidence="12">
    <location>
        <position position="188"/>
    </location>
</feature>
<dbReference type="InterPro" id="IPR019756">
    <property type="entry name" value="Pept_S26A_signal_pept_1_Ser-AS"/>
</dbReference>
<evidence type="ECO:0000256" key="2">
    <source>
        <dbReference type="ARBA" id="ARBA00004229"/>
    </source>
</evidence>
<dbReference type="GO" id="GO:0009003">
    <property type="term" value="F:signal peptidase activity"/>
    <property type="evidence" value="ECO:0007669"/>
    <property type="project" value="UniProtKB-EC"/>
</dbReference>
<dbReference type="OrthoDB" id="308440at2759"/>
<sequence length="342" mass="38437">MGCPRIINFIQRLYPVSDLEGRWRKEMTSLNFFPSTSTSSLKNPRLNSTPSLSTSRNPDCIVASFDPLTRNRYFKQTQLTSFFKNPSFLGFKRFFYPGTRLKRIGCNGARESTEGTKNRSLKVVNSNGGNGDGGGEDGDDGEAENKRGLMPEWLNLTSDDVKTIVTALAVSLAFRTFIAEPRYIPSLSMYPTFDVGDRIVAEKVSYYFRKPCPNDIVIFKSPPVLQEIGYTEEDVFIKRVVAKEGDVVEVHNGKLLVNGVVRNEDFILEPPSYDMTPIQIPANFVFVMGDNRNNSYDSHIWGPLPTKNIIGRSVFRYWPLTRIGNTVLQQGCADEQSSPAPE</sequence>
<dbReference type="PANTHER" id="PTHR43390">
    <property type="entry name" value="SIGNAL PEPTIDASE I"/>
    <property type="match status" value="1"/>
</dbReference>
<dbReference type="Gene3D" id="2.10.109.10">
    <property type="entry name" value="Umud Fragment, subunit A"/>
    <property type="match status" value="1"/>
</dbReference>
<dbReference type="Pfam" id="PF10502">
    <property type="entry name" value="Peptidase_S26"/>
    <property type="match status" value="1"/>
</dbReference>
<dbReference type="PANTHER" id="PTHR43390:SF1">
    <property type="entry name" value="CHLOROPLAST PROCESSING PEPTIDASE"/>
    <property type="match status" value="1"/>
</dbReference>
<keyword evidence="10" id="KW-0809">Transit peptide</keyword>
<keyword evidence="8" id="KW-0645">Protease</keyword>
<keyword evidence="9" id="KW-0378">Hydrolase</keyword>
<evidence type="ECO:0000256" key="4">
    <source>
        <dbReference type="ARBA" id="ARBA00009370"/>
    </source>
</evidence>
<comment type="similarity">
    <text evidence="4">Belongs to the peptidase S26 family.</text>
</comment>
<dbReference type="GO" id="GO:0009535">
    <property type="term" value="C:chloroplast thylakoid membrane"/>
    <property type="evidence" value="ECO:0000318"/>
    <property type="project" value="GO_Central"/>
</dbReference>
<gene>
    <name evidence="16" type="primary">LOC104592185</name>
</gene>
<dbReference type="GO" id="GO:0006465">
    <property type="term" value="P:signal peptide processing"/>
    <property type="evidence" value="ECO:0000318"/>
    <property type="project" value="GO_Central"/>
</dbReference>
<evidence type="ECO:0000256" key="10">
    <source>
        <dbReference type="ARBA" id="ARBA00022946"/>
    </source>
</evidence>
<dbReference type="PROSITE" id="PS00501">
    <property type="entry name" value="SPASE_I_1"/>
    <property type="match status" value="1"/>
</dbReference>
<organism evidence="15 16">
    <name type="scientific">Nelumbo nucifera</name>
    <name type="common">Sacred lotus</name>
    <dbReference type="NCBI Taxonomy" id="4432"/>
    <lineage>
        <taxon>Eukaryota</taxon>
        <taxon>Viridiplantae</taxon>
        <taxon>Streptophyta</taxon>
        <taxon>Embryophyta</taxon>
        <taxon>Tracheophyta</taxon>
        <taxon>Spermatophyta</taxon>
        <taxon>Magnoliopsida</taxon>
        <taxon>Proteales</taxon>
        <taxon>Nelumbonaceae</taxon>
        <taxon>Nelumbo</taxon>
    </lineage>
</organism>
<evidence type="ECO:0000256" key="3">
    <source>
        <dbReference type="ARBA" id="ARBA00004370"/>
    </source>
</evidence>
<dbReference type="RefSeq" id="XP_010249711.1">
    <property type="nucleotide sequence ID" value="XM_010251409.2"/>
</dbReference>
<evidence type="ECO:0000259" key="14">
    <source>
        <dbReference type="Pfam" id="PF10502"/>
    </source>
</evidence>
<dbReference type="AlphaFoldDB" id="A0A1U7ZAQ1"/>
<dbReference type="FunCoup" id="A0A1U7ZAQ1">
    <property type="interactions" value="931"/>
</dbReference>
<dbReference type="SUPFAM" id="SSF51306">
    <property type="entry name" value="LexA/Signal peptidase"/>
    <property type="match status" value="1"/>
</dbReference>
<dbReference type="FunFam" id="2.10.109.10:FF:000012">
    <property type="entry name" value="Peptidase/ serine-type peptidase"/>
    <property type="match status" value="1"/>
</dbReference>